<dbReference type="AlphaFoldDB" id="A0A0M4EIQ6"/>
<dbReference type="InterPro" id="IPR007867">
    <property type="entry name" value="GMC_OxRtase_C"/>
</dbReference>
<keyword evidence="4 5" id="KW-0274">FAD</keyword>
<dbReference type="Gene3D" id="3.50.50.60">
    <property type="entry name" value="FAD/NAD(P)-binding domain"/>
    <property type="match status" value="2"/>
</dbReference>
<name>A0A0M4EIQ6_DROBS</name>
<evidence type="ECO:0000256" key="2">
    <source>
        <dbReference type="ARBA" id="ARBA00010790"/>
    </source>
</evidence>
<reference evidence="8 9" key="1">
    <citation type="submission" date="2015-08" db="EMBL/GenBank/DDBJ databases">
        <title>Ancestral chromatin configuration constrains chromatin evolution on differentiating sex chromosomes in Drosophila.</title>
        <authorList>
            <person name="Zhou Q."/>
            <person name="Bachtrog D."/>
        </authorList>
    </citation>
    <scope>NUCLEOTIDE SEQUENCE [LARGE SCALE GENOMIC DNA]</scope>
    <source>
        <tissue evidence="8">Whole larvae</tissue>
    </source>
</reference>
<protein>
    <submittedName>
        <fullName evidence="8">CG9509</fullName>
    </submittedName>
</protein>
<proteinExistence type="inferred from homology"/>
<dbReference type="InterPro" id="IPR036188">
    <property type="entry name" value="FAD/NAD-bd_sf"/>
</dbReference>
<dbReference type="InterPro" id="IPR012132">
    <property type="entry name" value="GMC_OxRdtase"/>
</dbReference>
<keyword evidence="9" id="KW-1185">Reference proteome</keyword>
<sequence length="617" mass="67365">MLDTSQLNATAAAQQCTPDGLGIWSGLVSLLIQTLLAAQCAVAPPSLWPADYGAQLSSKQTQIEDYDFVVIGAGSAGSVVASRLSENPNWNVLVLEAGGDPPVESEAMKDGRCYWPRGKMLGGSGAANAMLYLRGNRRDFDSWAALGNEGWSYDEVLPYYERSVRPVGNETHPQGYLVLSPFERNDPEMLEMLKAGGAELGVPTVAEFKEGSYVGYAHVPGSVRAGQRMSTGKGHLGKVAQRPNLQVIKQAEVTRLHFDEAGERVQRISFVRQGREHSVGVAKEAVLSAGAIGSPALLLRSGVGAAAQLEALQLEQVLQLPGVGRNLQDHVLVPLFMQLDAGTAQPADQHGMLDEVYEFLLRRKGGLTTPGTAGLVSFINTVNRTQPSGDQRYPDVENHHIFVQRGRHDTLQVFLAGFSFQPQYVQHLQQLLAQSHLLCFFVLLSHPQSKGELRLQSADYKQPPLLISNYLQQPADVATLLRGIRYVEALQQTRAYRSHQAQLVHLPIAACDAAHEFSSDDYWRCYARHFTVTCYHQCGTLKMGPAADEAACVDSRLLLHGMSNLRVADASVMPDIVSANTNAATVMIAERAAEFIAQDWAQSELSSNSKRRLNEDL</sequence>
<dbReference type="SUPFAM" id="SSF51905">
    <property type="entry name" value="FAD/NAD(P)-binding domain"/>
    <property type="match status" value="1"/>
</dbReference>
<dbReference type="Proteomes" id="UP000494163">
    <property type="component" value="Chromosome X"/>
</dbReference>
<evidence type="ECO:0000259" key="7">
    <source>
        <dbReference type="PROSITE" id="PS00624"/>
    </source>
</evidence>
<dbReference type="PROSITE" id="PS00624">
    <property type="entry name" value="GMC_OXRED_2"/>
    <property type="match status" value="1"/>
</dbReference>
<feature type="signal peptide" evidence="6">
    <location>
        <begin position="1"/>
        <end position="37"/>
    </location>
</feature>
<dbReference type="PANTHER" id="PTHR11552">
    <property type="entry name" value="GLUCOSE-METHANOL-CHOLINE GMC OXIDOREDUCTASE"/>
    <property type="match status" value="1"/>
</dbReference>
<evidence type="ECO:0000256" key="3">
    <source>
        <dbReference type="ARBA" id="ARBA00022630"/>
    </source>
</evidence>
<dbReference type="InterPro" id="IPR000172">
    <property type="entry name" value="GMC_OxRdtase_N"/>
</dbReference>
<organism evidence="8 9">
    <name type="scientific">Drosophila busckii</name>
    <name type="common">Fruit fly</name>
    <dbReference type="NCBI Taxonomy" id="30019"/>
    <lineage>
        <taxon>Eukaryota</taxon>
        <taxon>Metazoa</taxon>
        <taxon>Ecdysozoa</taxon>
        <taxon>Arthropoda</taxon>
        <taxon>Hexapoda</taxon>
        <taxon>Insecta</taxon>
        <taxon>Pterygota</taxon>
        <taxon>Neoptera</taxon>
        <taxon>Endopterygota</taxon>
        <taxon>Diptera</taxon>
        <taxon>Brachycera</taxon>
        <taxon>Muscomorpha</taxon>
        <taxon>Ephydroidea</taxon>
        <taxon>Drosophilidae</taxon>
        <taxon>Drosophila</taxon>
    </lineage>
</organism>
<evidence type="ECO:0000256" key="4">
    <source>
        <dbReference type="ARBA" id="ARBA00022827"/>
    </source>
</evidence>
<dbReference type="PANTHER" id="PTHR11552:SF147">
    <property type="entry name" value="CHOLINE DEHYDROGENASE, MITOCHONDRIAL"/>
    <property type="match status" value="1"/>
</dbReference>
<dbReference type="Pfam" id="PF00732">
    <property type="entry name" value="GMC_oxred_N"/>
    <property type="match status" value="1"/>
</dbReference>
<dbReference type="GO" id="GO:0050660">
    <property type="term" value="F:flavin adenine dinucleotide binding"/>
    <property type="evidence" value="ECO:0007669"/>
    <property type="project" value="InterPro"/>
</dbReference>
<dbReference type="OrthoDB" id="269227at2759"/>
<evidence type="ECO:0000256" key="5">
    <source>
        <dbReference type="PIRSR" id="PIRSR000137-2"/>
    </source>
</evidence>
<dbReference type="EMBL" id="CP012528">
    <property type="protein sequence ID" value="ALC48841.1"/>
    <property type="molecule type" value="Genomic_DNA"/>
</dbReference>
<evidence type="ECO:0000313" key="9">
    <source>
        <dbReference type="Proteomes" id="UP000494163"/>
    </source>
</evidence>
<keyword evidence="6" id="KW-0732">Signal</keyword>
<evidence type="ECO:0000256" key="1">
    <source>
        <dbReference type="ARBA" id="ARBA00001974"/>
    </source>
</evidence>
<dbReference type="Pfam" id="PF05199">
    <property type="entry name" value="GMC_oxred_C"/>
    <property type="match status" value="1"/>
</dbReference>
<dbReference type="PIRSF" id="PIRSF000137">
    <property type="entry name" value="Alcohol_oxidase"/>
    <property type="match status" value="1"/>
</dbReference>
<feature type="domain" description="Glucose-methanol-choline oxidoreductase N-terminal" evidence="7">
    <location>
        <begin position="290"/>
        <end position="304"/>
    </location>
</feature>
<feature type="binding site" evidence="5">
    <location>
        <position position="253"/>
    </location>
    <ligand>
        <name>FAD</name>
        <dbReference type="ChEBI" id="CHEBI:57692"/>
    </ligand>
</feature>
<evidence type="ECO:0000313" key="8">
    <source>
        <dbReference type="EMBL" id="ALC48841.1"/>
    </source>
</evidence>
<dbReference type="Gene3D" id="3.30.560.10">
    <property type="entry name" value="Glucose Oxidase, domain 3"/>
    <property type="match status" value="1"/>
</dbReference>
<keyword evidence="3" id="KW-0285">Flavoprotein</keyword>
<dbReference type="GO" id="GO:0016614">
    <property type="term" value="F:oxidoreductase activity, acting on CH-OH group of donors"/>
    <property type="evidence" value="ECO:0007669"/>
    <property type="project" value="InterPro"/>
</dbReference>
<comment type="similarity">
    <text evidence="2">Belongs to the GMC oxidoreductase family.</text>
</comment>
<feature type="chain" id="PRO_5005793616" evidence="6">
    <location>
        <begin position="38"/>
        <end position="617"/>
    </location>
</feature>
<dbReference type="SUPFAM" id="SSF54373">
    <property type="entry name" value="FAD-linked reductases, C-terminal domain"/>
    <property type="match status" value="1"/>
</dbReference>
<gene>
    <name evidence="8" type="ORF">Dbus_chrXg697</name>
</gene>
<evidence type="ECO:0000256" key="6">
    <source>
        <dbReference type="SAM" id="SignalP"/>
    </source>
</evidence>
<comment type="cofactor">
    <cofactor evidence="1 5">
        <name>FAD</name>
        <dbReference type="ChEBI" id="CHEBI:57692"/>
    </cofactor>
</comment>
<accession>A0A0M4EIQ6</accession>
<dbReference type="OMA" id="TYSPFFW"/>
<dbReference type="SMR" id="A0A0M4EIQ6"/>
<dbReference type="STRING" id="30019.A0A0M4EIQ6"/>